<reference evidence="16" key="1">
    <citation type="submission" date="2025-08" db="UniProtKB">
        <authorList>
            <consortium name="RefSeq"/>
        </authorList>
    </citation>
    <scope>IDENTIFICATION</scope>
</reference>
<dbReference type="Gene3D" id="3.60.40.10">
    <property type="entry name" value="PPM-type phosphatase domain"/>
    <property type="match status" value="1"/>
</dbReference>
<dbReference type="GO" id="GO:0009738">
    <property type="term" value="P:abscisic acid-activated signaling pathway"/>
    <property type="evidence" value="ECO:0000318"/>
    <property type="project" value="GO_Central"/>
</dbReference>
<dbReference type="SUPFAM" id="SSF81606">
    <property type="entry name" value="PP2C-like"/>
    <property type="match status" value="1"/>
</dbReference>
<evidence type="ECO:0000259" key="14">
    <source>
        <dbReference type="PROSITE" id="PS51746"/>
    </source>
</evidence>
<dbReference type="InterPro" id="IPR036457">
    <property type="entry name" value="PPM-type-like_dom_sf"/>
</dbReference>
<evidence type="ECO:0000256" key="4">
    <source>
        <dbReference type="ARBA" id="ARBA00013081"/>
    </source>
</evidence>
<evidence type="ECO:0000256" key="6">
    <source>
        <dbReference type="ARBA" id="ARBA00022801"/>
    </source>
</evidence>
<dbReference type="CDD" id="cd00143">
    <property type="entry name" value="PP2Cc"/>
    <property type="match status" value="1"/>
</dbReference>
<dbReference type="PANTHER" id="PTHR47992">
    <property type="entry name" value="PROTEIN PHOSPHATASE"/>
    <property type="match status" value="1"/>
</dbReference>
<feature type="region of interest" description="Disordered" evidence="13">
    <location>
        <begin position="76"/>
        <end position="103"/>
    </location>
</feature>
<keyword evidence="7" id="KW-0460">Magnesium</keyword>
<evidence type="ECO:0000256" key="9">
    <source>
        <dbReference type="ARBA" id="ARBA00023211"/>
    </source>
</evidence>
<protein>
    <recommendedName>
        <fullName evidence="4">protein-serine/threonine phosphatase</fullName>
        <ecNumber evidence="4">3.1.3.16</ecNumber>
    </recommendedName>
</protein>
<comment type="catalytic activity">
    <reaction evidence="10">
        <text>O-phospho-L-seryl-[protein] + H2O = L-seryl-[protein] + phosphate</text>
        <dbReference type="Rhea" id="RHEA:20629"/>
        <dbReference type="Rhea" id="RHEA-COMP:9863"/>
        <dbReference type="Rhea" id="RHEA-COMP:11604"/>
        <dbReference type="ChEBI" id="CHEBI:15377"/>
        <dbReference type="ChEBI" id="CHEBI:29999"/>
        <dbReference type="ChEBI" id="CHEBI:43474"/>
        <dbReference type="ChEBI" id="CHEBI:83421"/>
        <dbReference type="EC" id="3.1.3.16"/>
    </reaction>
</comment>
<evidence type="ECO:0000256" key="8">
    <source>
        <dbReference type="ARBA" id="ARBA00022912"/>
    </source>
</evidence>
<keyword evidence="8 12" id="KW-0904">Protein phosphatase</keyword>
<evidence type="ECO:0000256" key="2">
    <source>
        <dbReference type="ARBA" id="ARBA00001946"/>
    </source>
</evidence>
<feature type="domain" description="PPM-type phosphatase" evidence="14">
    <location>
        <begin position="134"/>
        <end position="385"/>
    </location>
</feature>
<dbReference type="InterPro" id="IPR000222">
    <property type="entry name" value="PP2C_BS"/>
</dbReference>
<dbReference type="OMA" id="CINNDKP"/>
<dbReference type="eggNOG" id="KOG0698">
    <property type="taxonomic scope" value="Eukaryota"/>
</dbReference>
<comment type="similarity">
    <text evidence="3 12">Belongs to the PP2C family.</text>
</comment>
<evidence type="ECO:0000256" key="10">
    <source>
        <dbReference type="ARBA" id="ARBA00047761"/>
    </source>
</evidence>
<dbReference type="InParanoid" id="A0A1U8AAV4"/>
<keyword evidence="15" id="KW-1185">Reference proteome</keyword>
<comment type="cofactor">
    <cofactor evidence="2">
        <name>Mg(2+)</name>
        <dbReference type="ChEBI" id="CHEBI:18420"/>
    </cofactor>
</comment>
<dbReference type="EC" id="3.1.3.16" evidence="4"/>
<keyword evidence="9" id="KW-0464">Manganese</keyword>
<name>A0A1U8AAV4_NELNU</name>
<sequence length="389" mass="42104">MSCAVAVVSSPVFSPSRVSSLFCKITASSPEPLSLTLNHHGLSSSCCGSPSSSSPPSPFRIRLHKSLSGLRSCKEGRVGVDSTSSSSSSPPPPSSSSSSIFKRKRPAKLDIPVTSLSFAAATDGRKEVEVEGDGFSVYCKKGRREAMEDRYSAVVNLQGDSKQAFFGVFDGHGGTKAAAYASENIDKNIMDELMRRGEDEIEDAVKYGYLTTDSDFLKEDAYGGACCVTAVIRKGDLVVSNAGDCRAVISREGIAEALTSDHRPSREDEKDRIETLGGYVDCCHGVWRLQGSLAVSRAIGDRHLKKWVIAEPETKILKIRPECEFLILASDGLWDKVSNQEAVDLIRPFCMDTQKLKLLSACKRLVELSVMRGSTDDVSVMVVPLGRFI</sequence>
<evidence type="ECO:0000256" key="5">
    <source>
        <dbReference type="ARBA" id="ARBA00022723"/>
    </source>
</evidence>
<dbReference type="AlphaFoldDB" id="A0A1U8AAV4"/>
<dbReference type="InterPro" id="IPR001932">
    <property type="entry name" value="PPM-type_phosphatase-like_dom"/>
</dbReference>
<evidence type="ECO:0000313" key="15">
    <source>
        <dbReference type="Proteomes" id="UP000189703"/>
    </source>
</evidence>
<evidence type="ECO:0000256" key="7">
    <source>
        <dbReference type="ARBA" id="ARBA00022842"/>
    </source>
</evidence>
<evidence type="ECO:0000256" key="3">
    <source>
        <dbReference type="ARBA" id="ARBA00006702"/>
    </source>
</evidence>
<keyword evidence="6 12" id="KW-0378">Hydrolase</keyword>
<dbReference type="OrthoDB" id="10264738at2759"/>
<proteinExistence type="inferred from homology"/>
<dbReference type="SMART" id="SM00332">
    <property type="entry name" value="PP2Cc"/>
    <property type="match status" value="1"/>
</dbReference>
<dbReference type="GO" id="GO:0046872">
    <property type="term" value="F:metal ion binding"/>
    <property type="evidence" value="ECO:0007669"/>
    <property type="project" value="UniProtKB-KW"/>
</dbReference>
<evidence type="ECO:0000256" key="13">
    <source>
        <dbReference type="SAM" id="MobiDB-lite"/>
    </source>
</evidence>
<organism evidence="15 16">
    <name type="scientific">Nelumbo nucifera</name>
    <name type="common">Sacred lotus</name>
    <dbReference type="NCBI Taxonomy" id="4432"/>
    <lineage>
        <taxon>Eukaryota</taxon>
        <taxon>Viridiplantae</taxon>
        <taxon>Streptophyta</taxon>
        <taxon>Embryophyta</taxon>
        <taxon>Tracheophyta</taxon>
        <taxon>Spermatophyta</taxon>
        <taxon>Magnoliopsida</taxon>
        <taxon>Proteales</taxon>
        <taxon>Nelumbonaceae</taxon>
        <taxon>Nelumbo</taxon>
    </lineage>
</organism>
<dbReference type="RefSeq" id="XP_010264593.1">
    <property type="nucleotide sequence ID" value="XM_010266291.2"/>
</dbReference>
<gene>
    <name evidence="16" type="primary">LOC104602565</name>
</gene>
<dbReference type="Pfam" id="PF00481">
    <property type="entry name" value="PP2C"/>
    <property type="match status" value="1"/>
</dbReference>
<dbReference type="InterPro" id="IPR015655">
    <property type="entry name" value="PP2C"/>
</dbReference>
<dbReference type="PROSITE" id="PS51746">
    <property type="entry name" value="PPM_2"/>
    <property type="match status" value="1"/>
</dbReference>
<dbReference type="GO" id="GO:0004722">
    <property type="term" value="F:protein serine/threonine phosphatase activity"/>
    <property type="evidence" value="ECO:0000318"/>
    <property type="project" value="GO_Central"/>
</dbReference>
<dbReference type="PROSITE" id="PS01032">
    <property type="entry name" value="PPM_1"/>
    <property type="match status" value="1"/>
</dbReference>
<dbReference type="Proteomes" id="UP000189703">
    <property type="component" value="Unplaced"/>
</dbReference>
<evidence type="ECO:0000256" key="11">
    <source>
        <dbReference type="ARBA" id="ARBA00048336"/>
    </source>
</evidence>
<dbReference type="FunCoup" id="A0A1U8AAV4">
    <property type="interactions" value="53"/>
</dbReference>
<dbReference type="FunFam" id="3.60.40.10:FF:000044">
    <property type="entry name" value="probable protein phosphatase 2C 25"/>
    <property type="match status" value="1"/>
</dbReference>
<dbReference type="KEGG" id="nnu:104602565"/>
<evidence type="ECO:0000313" key="16">
    <source>
        <dbReference type="RefSeq" id="XP_010264593.1"/>
    </source>
</evidence>
<keyword evidence="5" id="KW-0479">Metal-binding</keyword>
<accession>A0A1U8AAV4</accession>
<comment type="catalytic activity">
    <reaction evidence="11">
        <text>O-phospho-L-threonyl-[protein] + H2O = L-threonyl-[protein] + phosphate</text>
        <dbReference type="Rhea" id="RHEA:47004"/>
        <dbReference type="Rhea" id="RHEA-COMP:11060"/>
        <dbReference type="Rhea" id="RHEA-COMP:11605"/>
        <dbReference type="ChEBI" id="CHEBI:15377"/>
        <dbReference type="ChEBI" id="CHEBI:30013"/>
        <dbReference type="ChEBI" id="CHEBI:43474"/>
        <dbReference type="ChEBI" id="CHEBI:61977"/>
        <dbReference type="EC" id="3.1.3.16"/>
    </reaction>
</comment>
<evidence type="ECO:0000256" key="1">
    <source>
        <dbReference type="ARBA" id="ARBA00001936"/>
    </source>
</evidence>
<dbReference type="SMART" id="SM00331">
    <property type="entry name" value="PP2C_SIG"/>
    <property type="match status" value="1"/>
</dbReference>
<dbReference type="GeneID" id="104602565"/>
<evidence type="ECO:0000256" key="12">
    <source>
        <dbReference type="RuleBase" id="RU003465"/>
    </source>
</evidence>
<comment type="cofactor">
    <cofactor evidence="1">
        <name>Mn(2+)</name>
        <dbReference type="ChEBI" id="CHEBI:29035"/>
    </cofactor>
</comment>